<name>A0A0C1NDA6_9CYAN</name>
<dbReference type="RefSeq" id="WP_038077474.1">
    <property type="nucleotide sequence ID" value="NZ_JHEG04000001.1"/>
</dbReference>
<dbReference type="SUPFAM" id="SSF46689">
    <property type="entry name" value="Homeodomain-like"/>
    <property type="match status" value="2"/>
</dbReference>
<dbReference type="AlphaFoldDB" id="A0A0C1NDA6"/>
<evidence type="ECO:0000256" key="3">
    <source>
        <dbReference type="ARBA" id="ARBA00023163"/>
    </source>
</evidence>
<reference evidence="5" key="2">
    <citation type="submission" date="2019-11" db="EMBL/GenBank/DDBJ databases">
        <title>Improved Assembly of Tolypothrix boutellei genome.</title>
        <authorList>
            <person name="Sarangi A.N."/>
            <person name="Mukherjee M."/>
            <person name="Ghosh S."/>
            <person name="Singh D."/>
            <person name="Das A."/>
            <person name="Kant S."/>
            <person name="Prusty A."/>
            <person name="Tripathy S."/>
        </authorList>
    </citation>
    <scope>NUCLEOTIDE SEQUENCE</scope>
    <source>
        <strain evidence="5">VB521301</strain>
    </source>
</reference>
<dbReference type="GO" id="GO:0043565">
    <property type="term" value="F:sequence-specific DNA binding"/>
    <property type="evidence" value="ECO:0007669"/>
    <property type="project" value="InterPro"/>
</dbReference>
<keyword evidence="7" id="KW-1185">Reference proteome</keyword>
<dbReference type="PANTHER" id="PTHR43280">
    <property type="entry name" value="ARAC-FAMILY TRANSCRIPTIONAL REGULATOR"/>
    <property type="match status" value="1"/>
</dbReference>
<keyword evidence="1" id="KW-0805">Transcription regulation</keyword>
<dbReference type="InterPro" id="IPR018060">
    <property type="entry name" value="HTH_AraC"/>
</dbReference>
<organism evidence="6">
    <name type="scientific">Tolypothrix bouteillei VB521301</name>
    <dbReference type="NCBI Taxonomy" id="1479485"/>
    <lineage>
        <taxon>Bacteria</taxon>
        <taxon>Bacillati</taxon>
        <taxon>Cyanobacteriota</taxon>
        <taxon>Cyanophyceae</taxon>
        <taxon>Nostocales</taxon>
        <taxon>Tolypothrichaceae</taxon>
        <taxon>Tolypothrix</taxon>
    </lineage>
</organism>
<feature type="domain" description="HTH araC/xylS-type" evidence="4">
    <location>
        <begin position="68"/>
        <end position="166"/>
    </location>
</feature>
<evidence type="ECO:0000259" key="4">
    <source>
        <dbReference type="PROSITE" id="PS01124"/>
    </source>
</evidence>
<dbReference type="PANTHER" id="PTHR43280:SF2">
    <property type="entry name" value="HTH-TYPE TRANSCRIPTIONAL REGULATOR EXSA"/>
    <property type="match status" value="1"/>
</dbReference>
<dbReference type="InterPro" id="IPR009057">
    <property type="entry name" value="Homeodomain-like_sf"/>
</dbReference>
<gene>
    <name evidence="6" type="ORF">DA73_0219785</name>
    <name evidence="5" type="ORF">DA73_0400015600</name>
</gene>
<dbReference type="EMBL" id="JHEG04000001">
    <property type="protein sequence ID" value="KAF3886747.1"/>
    <property type="molecule type" value="Genomic_DNA"/>
</dbReference>
<reference evidence="6" key="1">
    <citation type="journal article" date="2015" name="Genome Announc.">
        <title>Draft Genome Sequence of Tolypothrix boutellei Strain VB521301.</title>
        <authorList>
            <person name="Chandrababunaidu M.M."/>
            <person name="Singh D."/>
            <person name="Sen D."/>
            <person name="Bhan S."/>
            <person name="Das S."/>
            <person name="Gupta A."/>
            <person name="Adhikary S.P."/>
            <person name="Tripathy S."/>
        </authorList>
    </citation>
    <scope>NUCLEOTIDE SEQUENCE</scope>
    <source>
        <strain evidence="6">VB521301</strain>
    </source>
</reference>
<keyword evidence="2" id="KW-0238">DNA-binding</keyword>
<dbReference type="Proteomes" id="UP000029738">
    <property type="component" value="Unassembled WGS sequence"/>
</dbReference>
<protein>
    <submittedName>
        <fullName evidence="6">AraC family transcriptional regulator</fullName>
    </submittedName>
    <submittedName>
        <fullName evidence="5">Helix-turn-helix transcriptional regulator</fullName>
    </submittedName>
</protein>
<evidence type="ECO:0000313" key="7">
    <source>
        <dbReference type="Proteomes" id="UP000029738"/>
    </source>
</evidence>
<accession>A0A0C1NDA6</accession>
<evidence type="ECO:0000256" key="2">
    <source>
        <dbReference type="ARBA" id="ARBA00023125"/>
    </source>
</evidence>
<dbReference type="Gene3D" id="1.10.10.60">
    <property type="entry name" value="Homeodomain-like"/>
    <property type="match status" value="2"/>
</dbReference>
<evidence type="ECO:0000313" key="5">
    <source>
        <dbReference type="EMBL" id="KAF3886747.1"/>
    </source>
</evidence>
<dbReference type="GO" id="GO:0003700">
    <property type="term" value="F:DNA-binding transcription factor activity"/>
    <property type="evidence" value="ECO:0007669"/>
    <property type="project" value="InterPro"/>
</dbReference>
<dbReference type="STRING" id="1479485.DA73_0219785"/>
<comment type="caution">
    <text evidence="6">The sequence shown here is derived from an EMBL/GenBank/DDBJ whole genome shotgun (WGS) entry which is preliminary data.</text>
</comment>
<evidence type="ECO:0000313" key="6">
    <source>
        <dbReference type="EMBL" id="KIE10736.1"/>
    </source>
</evidence>
<dbReference type="SMART" id="SM00342">
    <property type="entry name" value="HTH_ARAC"/>
    <property type="match status" value="1"/>
</dbReference>
<sequence>MTDILLTNDNPDTQNLLIKCLKTAGFEVFVTEDGLVRVHLTQEKLFITERSKNSNTPQSIFPSIPRLHEVFKFIELNYHQPISLKEVAQAVGYSSAYLTDLVRRLTGKTVNDWIIERRIAQACNLLLSTNDSVNQIALQVGYQNINHFYCQFRNYYKTTPHVWREAQRCKLVQSKRLQPLKGIAS</sequence>
<dbReference type="EMBL" id="JHEG02000048">
    <property type="protein sequence ID" value="KIE10736.1"/>
    <property type="molecule type" value="Genomic_DNA"/>
</dbReference>
<dbReference type="Pfam" id="PF12833">
    <property type="entry name" value="HTH_18"/>
    <property type="match status" value="1"/>
</dbReference>
<dbReference type="InterPro" id="IPR018062">
    <property type="entry name" value="HTH_AraC-typ_CS"/>
</dbReference>
<evidence type="ECO:0000256" key="1">
    <source>
        <dbReference type="ARBA" id="ARBA00023015"/>
    </source>
</evidence>
<dbReference type="PROSITE" id="PS00041">
    <property type="entry name" value="HTH_ARAC_FAMILY_1"/>
    <property type="match status" value="1"/>
</dbReference>
<proteinExistence type="predicted"/>
<dbReference type="PROSITE" id="PS01124">
    <property type="entry name" value="HTH_ARAC_FAMILY_2"/>
    <property type="match status" value="1"/>
</dbReference>
<dbReference type="OrthoDB" id="508510at2"/>
<keyword evidence="3" id="KW-0804">Transcription</keyword>